<comment type="subcellular location">
    <subcellularLocation>
        <location evidence="9">Cell membrane</location>
        <topology evidence="9">Multi-pass membrane protein</topology>
    </subcellularLocation>
    <subcellularLocation>
        <location evidence="1">Endomembrane system</location>
        <topology evidence="1">Multi-pass membrane protein</topology>
    </subcellularLocation>
</comment>
<evidence type="ECO:0000256" key="3">
    <source>
        <dbReference type="ARBA" id="ARBA00022448"/>
    </source>
</evidence>
<gene>
    <name evidence="10" type="ORF">PIB30_014403</name>
</gene>
<feature type="transmembrane region" description="Helical" evidence="9">
    <location>
        <begin position="100"/>
        <end position="120"/>
    </location>
</feature>
<keyword evidence="8 9" id="KW-0472">Membrane</keyword>
<keyword evidence="3 9" id="KW-0813">Transport</keyword>
<keyword evidence="7 9" id="KW-1133">Transmembrane helix</keyword>
<dbReference type="Gene3D" id="1.20.1280.290">
    <property type="match status" value="2"/>
</dbReference>
<feature type="transmembrane region" description="Helical" evidence="9">
    <location>
        <begin position="187"/>
        <end position="208"/>
    </location>
</feature>
<evidence type="ECO:0000256" key="6">
    <source>
        <dbReference type="ARBA" id="ARBA00022737"/>
    </source>
</evidence>
<comment type="similarity">
    <text evidence="2 9">Belongs to the SWEET sugar transporter family.</text>
</comment>
<reference evidence="10 11" key="1">
    <citation type="journal article" date="2023" name="Plants (Basel)">
        <title>Bridging the Gap: Combining Genomics and Transcriptomics Approaches to Understand Stylosanthes scabra, an Orphan Legume from the Brazilian Caatinga.</title>
        <authorList>
            <person name="Ferreira-Neto J.R.C."/>
            <person name="da Silva M.D."/>
            <person name="Binneck E."/>
            <person name="de Melo N.F."/>
            <person name="da Silva R.H."/>
            <person name="de Melo A.L.T.M."/>
            <person name="Pandolfi V."/>
            <person name="Bustamante F.O."/>
            <person name="Brasileiro-Vidal A.C."/>
            <person name="Benko-Iseppon A.M."/>
        </authorList>
    </citation>
    <scope>NUCLEOTIDE SEQUENCE [LARGE SCALE GENOMIC DNA]</scope>
    <source>
        <tissue evidence="10">Leaves</tissue>
    </source>
</reference>
<dbReference type="EMBL" id="JASCZI010120867">
    <property type="protein sequence ID" value="MED6156439.1"/>
    <property type="molecule type" value="Genomic_DNA"/>
</dbReference>
<dbReference type="PANTHER" id="PTHR10791:SF142">
    <property type="entry name" value="BIDIRECTIONAL SUGAR TRANSPORTER SWEET16"/>
    <property type="match status" value="1"/>
</dbReference>
<evidence type="ECO:0000313" key="10">
    <source>
        <dbReference type="EMBL" id="MED6156439.1"/>
    </source>
</evidence>
<dbReference type="InterPro" id="IPR047664">
    <property type="entry name" value="SWEET"/>
</dbReference>
<proteinExistence type="inferred from homology"/>
<keyword evidence="5 9" id="KW-0812">Transmembrane</keyword>
<evidence type="ECO:0000256" key="5">
    <source>
        <dbReference type="ARBA" id="ARBA00022692"/>
    </source>
</evidence>
<evidence type="ECO:0000256" key="8">
    <source>
        <dbReference type="ARBA" id="ARBA00023136"/>
    </source>
</evidence>
<sequence length="302" mass="33192">MATLIFAVGIIGTVLSLLVFASPIRTFREVVKKKSTENYKGAPYIATFLCTSLWSFYGVLKPGGFLVAAVNGAGALFHSVYILIFILYSPQHTKMKTAHYVGVVDVGFPATVISVTVLVLDGSIQLTVLGMLCSALTVLMYASPLLAMRTVIKTKSVEYMPFLLSLFMFLNAGAWALYSLLLRDFYIGIPNFVGLVLGSAQLTVYLMYKEKACGKGNMVSAMEMGAYECEEGASKMKKNIKVTTDKGLKRVKSLPQPTTLNRQETIERVLKKALSFGENNDHRLDDVHSIIRLINFTSHTTA</sequence>
<evidence type="ECO:0000256" key="7">
    <source>
        <dbReference type="ARBA" id="ARBA00022989"/>
    </source>
</evidence>
<accession>A0ABU6U624</accession>
<evidence type="ECO:0000313" key="11">
    <source>
        <dbReference type="Proteomes" id="UP001341840"/>
    </source>
</evidence>
<keyword evidence="4 9" id="KW-0762">Sugar transport</keyword>
<keyword evidence="6" id="KW-0677">Repeat</keyword>
<name>A0ABU6U624_9FABA</name>
<dbReference type="Proteomes" id="UP001341840">
    <property type="component" value="Unassembled WGS sequence"/>
</dbReference>
<dbReference type="InterPro" id="IPR004316">
    <property type="entry name" value="SWEET_rpt"/>
</dbReference>
<dbReference type="PANTHER" id="PTHR10791">
    <property type="entry name" value="RAG1-ACTIVATING PROTEIN 1"/>
    <property type="match status" value="1"/>
</dbReference>
<feature type="transmembrane region" description="Helical" evidence="9">
    <location>
        <begin position="126"/>
        <end position="147"/>
    </location>
</feature>
<evidence type="ECO:0000256" key="4">
    <source>
        <dbReference type="ARBA" id="ARBA00022597"/>
    </source>
</evidence>
<evidence type="ECO:0000256" key="1">
    <source>
        <dbReference type="ARBA" id="ARBA00004127"/>
    </source>
</evidence>
<feature type="transmembrane region" description="Helical" evidence="9">
    <location>
        <begin position="6"/>
        <end position="27"/>
    </location>
</feature>
<feature type="transmembrane region" description="Helical" evidence="9">
    <location>
        <begin position="39"/>
        <end position="59"/>
    </location>
</feature>
<feature type="transmembrane region" description="Helical" evidence="9">
    <location>
        <begin position="65"/>
        <end position="88"/>
    </location>
</feature>
<protein>
    <recommendedName>
        <fullName evidence="9">Bidirectional sugar transporter SWEET</fullName>
    </recommendedName>
</protein>
<keyword evidence="11" id="KW-1185">Reference proteome</keyword>
<evidence type="ECO:0000256" key="2">
    <source>
        <dbReference type="ARBA" id="ARBA00007809"/>
    </source>
</evidence>
<comment type="function">
    <text evidence="9">Mediates both low-affinity uptake and efflux of sugar across the membrane.</text>
</comment>
<feature type="transmembrane region" description="Helical" evidence="9">
    <location>
        <begin position="159"/>
        <end position="181"/>
    </location>
</feature>
<dbReference type="Pfam" id="PF03083">
    <property type="entry name" value="MtN3_slv"/>
    <property type="match status" value="2"/>
</dbReference>
<comment type="caution">
    <text evidence="10">The sequence shown here is derived from an EMBL/GenBank/DDBJ whole genome shotgun (WGS) entry which is preliminary data.</text>
</comment>
<organism evidence="10 11">
    <name type="scientific">Stylosanthes scabra</name>
    <dbReference type="NCBI Taxonomy" id="79078"/>
    <lineage>
        <taxon>Eukaryota</taxon>
        <taxon>Viridiplantae</taxon>
        <taxon>Streptophyta</taxon>
        <taxon>Embryophyta</taxon>
        <taxon>Tracheophyta</taxon>
        <taxon>Spermatophyta</taxon>
        <taxon>Magnoliopsida</taxon>
        <taxon>eudicotyledons</taxon>
        <taxon>Gunneridae</taxon>
        <taxon>Pentapetalae</taxon>
        <taxon>rosids</taxon>
        <taxon>fabids</taxon>
        <taxon>Fabales</taxon>
        <taxon>Fabaceae</taxon>
        <taxon>Papilionoideae</taxon>
        <taxon>50 kb inversion clade</taxon>
        <taxon>dalbergioids sensu lato</taxon>
        <taxon>Dalbergieae</taxon>
        <taxon>Pterocarpus clade</taxon>
        <taxon>Stylosanthes</taxon>
    </lineage>
</organism>
<evidence type="ECO:0000256" key="9">
    <source>
        <dbReference type="RuleBase" id="RU910715"/>
    </source>
</evidence>